<dbReference type="EMBL" id="LZLQ01000078">
    <property type="protein sequence ID" value="OBK15853.1"/>
    <property type="molecule type" value="Genomic_DNA"/>
</dbReference>
<sequence>MTDEPDMAAILRQMKVPERMTGSKALRDFLRIYVDDQDAIENNPERLKQLNGLLILSQLEVINALGALEEAAVNQRRSRRRRWF</sequence>
<dbReference type="OrthoDB" id="4730085at2"/>
<dbReference type="Proteomes" id="UP000093629">
    <property type="component" value="Unassembled WGS sequence"/>
</dbReference>
<organism evidence="1 2">
    <name type="scientific">Mycobacterium asiaticum</name>
    <dbReference type="NCBI Taxonomy" id="1790"/>
    <lineage>
        <taxon>Bacteria</taxon>
        <taxon>Bacillati</taxon>
        <taxon>Actinomycetota</taxon>
        <taxon>Actinomycetes</taxon>
        <taxon>Mycobacteriales</taxon>
        <taxon>Mycobacteriaceae</taxon>
        <taxon>Mycobacterium</taxon>
    </lineage>
</organism>
<gene>
    <name evidence="1" type="ORF">A5636_00255</name>
</gene>
<proteinExistence type="predicted"/>
<reference evidence="1 2" key="1">
    <citation type="submission" date="2016-06" db="EMBL/GenBank/DDBJ databases">
        <authorList>
            <person name="Kjaerup R.B."/>
            <person name="Dalgaard T.S."/>
            <person name="Juul-Madsen H.R."/>
        </authorList>
    </citation>
    <scope>NUCLEOTIDE SEQUENCE [LARGE SCALE GENOMIC DNA]</scope>
    <source>
        <strain evidence="1 2">1245139.5</strain>
    </source>
</reference>
<dbReference type="RefSeq" id="WP_065158757.1">
    <property type="nucleotide sequence ID" value="NZ_LZLQ01000078.1"/>
</dbReference>
<evidence type="ECO:0000313" key="2">
    <source>
        <dbReference type="Proteomes" id="UP000093629"/>
    </source>
</evidence>
<accession>A0A1A3N132</accession>
<comment type="caution">
    <text evidence="1">The sequence shown here is derived from an EMBL/GenBank/DDBJ whole genome shotgun (WGS) entry which is preliminary data.</text>
</comment>
<dbReference type="AlphaFoldDB" id="A0A1A3N132"/>
<name>A0A1A3N132_MYCAS</name>
<evidence type="ECO:0000313" key="1">
    <source>
        <dbReference type="EMBL" id="OBK15853.1"/>
    </source>
</evidence>
<protein>
    <submittedName>
        <fullName evidence="1">Uncharacterized protein</fullName>
    </submittedName>
</protein>
<keyword evidence="2" id="KW-1185">Reference proteome</keyword>